<evidence type="ECO:0000256" key="1">
    <source>
        <dbReference type="ARBA" id="ARBA00009576"/>
    </source>
</evidence>
<protein>
    <submittedName>
        <fullName evidence="4">Uncharacterized protein</fullName>
    </submittedName>
</protein>
<name>A0A9P8GJ00_AURME</name>
<evidence type="ECO:0000313" key="4">
    <source>
        <dbReference type="EMBL" id="KAH0225530.1"/>
    </source>
</evidence>
<sequence>MKVFASILAIATIAAAAATPNQKRTGTLEMRQSTSLCGPLDTPMCCQTDVLGVADLSCTAVPNTVTTDANFTSYCAAEGKTAECCVTQLLDSVGLLCSAAA</sequence>
<dbReference type="InterPro" id="IPR010636">
    <property type="entry name" value="Class_II_hydrophobin"/>
</dbReference>
<comment type="similarity">
    <text evidence="1">Belongs to the cerato-ulmin hydrophobin family.</text>
</comment>
<keyword evidence="3" id="KW-0732">Signal</keyword>
<proteinExistence type="inferred from homology"/>
<feature type="non-terminal residue" evidence="4">
    <location>
        <position position="1"/>
    </location>
</feature>
<dbReference type="PANTHER" id="PTHR42341:SF2">
    <property type="entry name" value="HYDROPHOBIN"/>
    <property type="match status" value="1"/>
</dbReference>
<dbReference type="AlphaFoldDB" id="A0A9P8GJ00"/>
<reference evidence="4" key="1">
    <citation type="journal article" date="2021" name="J Fungi (Basel)">
        <title>Virulence traits and population genomics of the black yeast Aureobasidium melanogenum.</title>
        <authorList>
            <person name="Cernosa A."/>
            <person name="Sun X."/>
            <person name="Gostincar C."/>
            <person name="Fang C."/>
            <person name="Gunde-Cimerman N."/>
            <person name="Song Z."/>
        </authorList>
    </citation>
    <scope>NUCLEOTIDE SEQUENCE</scope>
    <source>
        <strain evidence="4">EXF-8016</strain>
    </source>
</reference>
<dbReference type="GO" id="GO:0005576">
    <property type="term" value="C:extracellular region"/>
    <property type="evidence" value="ECO:0007669"/>
    <property type="project" value="InterPro"/>
</dbReference>
<organism evidence="4 5">
    <name type="scientific">Aureobasidium melanogenum</name>
    <name type="common">Aureobasidium pullulans var. melanogenum</name>
    <dbReference type="NCBI Taxonomy" id="46634"/>
    <lineage>
        <taxon>Eukaryota</taxon>
        <taxon>Fungi</taxon>
        <taxon>Dikarya</taxon>
        <taxon>Ascomycota</taxon>
        <taxon>Pezizomycotina</taxon>
        <taxon>Dothideomycetes</taxon>
        <taxon>Dothideomycetidae</taxon>
        <taxon>Dothideales</taxon>
        <taxon>Saccotheciaceae</taxon>
        <taxon>Aureobasidium</taxon>
    </lineage>
</organism>
<keyword evidence="2" id="KW-1015">Disulfide bond</keyword>
<dbReference type="SUPFAM" id="SSF101751">
    <property type="entry name" value="Hydrophobin II, HfbII"/>
    <property type="match status" value="1"/>
</dbReference>
<dbReference type="Proteomes" id="UP000767238">
    <property type="component" value="Unassembled WGS sequence"/>
</dbReference>
<feature type="chain" id="PRO_5040515956" evidence="3">
    <location>
        <begin position="19"/>
        <end position="101"/>
    </location>
</feature>
<feature type="signal peptide" evidence="3">
    <location>
        <begin position="1"/>
        <end position="18"/>
    </location>
</feature>
<evidence type="ECO:0000313" key="5">
    <source>
        <dbReference type="Proteomes" id="UP000767238"/>
    </source>
</evidence>
<dbReference type="PANTHER" id="PTHR42341">
    <property type="entry name" value="HYDROPHOBIN"/>
    <property type="match status" value="1"/>
</dbReference>
<comment type="caution">
    <text evidence="4">The sequence shown here is derived from an EMBL/GenBank/DDBJ whole genome shotgun (WGS) entry which is preliminary data.</text>
</comment>
<dbReference type="Gene3D" id="3.20.120.10">
    <property type="entry name" value="Hydrophobin"/>
    <property type="match status" value="1"/>
</dbReference>
<dbReference type="EMBL" id="JAHFYH010000014">
    <property type="protein sequence ID" value="KAH0225530.1"/>
    <property type="molecule type" value="Genomic_DNA"/>
</dbReference>
<reference evidence="4" key="2">
    <citation type="submission" date="2021-08" db="EMBL/GenBank/DDBJ databases">
        <authorList>
            <person name="Gostincar C."/>
            <person name="Sun X."/>
            <person name="Song Z."/>
            <person name="Gunde-Cimerman N."/>
        </authorList>
    </citation>
    <scope>NUCLEOTIDE SEQUENCE</scope>
    <source>
        <strain evidence="4">EXF-8016</strain>
    </source>
</reference>
<evidence type="ECO:0000256" key="3">
    <source>
        <dbReference type="SAM" id="SignalP"/>
    </source>
</evidence>
<dbReference type="Pfam" id="PF06766">
    <property type="entry name" value="Hydrophobin_2"/>
    <property type="match status" value="1"/>
</dbReference>
<evidence type="ECO:0000256" key="2">
    <source>
        <dbReference type="ARBA" id="ARBA00023157"/>
    </source>
</evidence>
<accession>A0A9P8GJ00</accession>
<dbReference type="CDD" id="cd23508">
    <property type="entry name" value="hydrophobin_II"/>
    <property type="match status" value="1"/>
</dbReference>
<dbReference type="InterPro" id="IPR036686">
    <property type="entry name" value="Class_II_Hydrophobin_sf"/>
</dbReference>
<dbReference type="OrthoDB" id="4500971at2759"/>
<gene>
    <name evidence="4" type="ORF">KCV03_g2976</name>
</gene>